<keyword evidence="1" id="KW-1133">Transmembrane helix</keyword>
<gene>
    <name evidence="2" type="ORF">Aca07nite_12820</name>
</gene>
<dbReference type="EMBL" id="BOMF01000019">
    <property type="protein sequence ID" value="GID44007.1"/>
    <property type="molecule type" value="Genomic_DNA"/>
</dbReference>
<feature type="transmembrane region" description="Helical" evidence="1">
    <location>
        <begin position="83"/>
        <end position="101"/>
    </location>
</feature>
<evidence type="ECO:0000256" key="1">
    <source>
        <dbReference type="SAM" id="Phobius"/>
    </source>
</evidence>
<name>A0ABQ3WAE2_9ACTN</name>
<organism evidence="2">
    <name type="scientific">Actinoplanes campanulatus</name>
    <dbReference type="NCBI Taxonomy" id="113559"/>
    <lineage>
        <taxon>Bacteria</taxon>
        <taxon>Bacillati</taxon>
        <taxon>Actinomycetota</taxon>
        <taxon>Actinomycetes</taxon>
        <taxon>Micromonosporales</taxon>
        <taxon>Micromonosporaceae</taxon>
        <taxon>Actinoplanes</taxon>
    </lineage>
</organism>
<keyword evidence="1" id="KW-0472">Membrane</keyword>
<accession>A0ABQ3WAE2</accession>
<sequence>MSLDALAEMPAGLQGSRFFRVYYFPTYAVLLFLLVLVWAGAPGKRISFKAAWETAAGLEIAEALLIIVVVVLLALVLHPFQSALVGLLEGGWPAALGSGLLRRLQLARRKNLTTAAAAPPDTADDQAVQAAGRAAGRLRRRYPTREHLVRPTALGNALAAMQDNAGRVYGLDAVVVWPRLYAVLGETVRGVVDDRRDTMDSTARLAVSTGIAAVATFALLSQATHWWWLLGFVPLAVSVISYRAAVHAAVAYGESVELAFDLHRFDLLTALHLAVPADRTTELKINQELCDLWRQGVPPTAGYVTGSGNG</sequence>
<protein>
    <submittedName>
        <fullName evidence="2">Uncharacterized protein</fullName>
    </submittedName>
</protein>
<feature type="transmembrane region" description="Helical" evidence="1">
    <location>
        <begin position="60"/>
        <end position="77"/>
    </location>
</feature>
<feature type="transmembrane region" description="Helical" evidence="1">
    <location>
        <begin position="226"/>
        <end position="245"/>
    </location>
</feature>
<comment type="caution">
    <text evidence="2">The sequence shown here is derived from an EMBL/GenBank/DDBJ whole genome shotgun (WGS) entry which is preliminary data.</text>
</comment>
<evidence type="ECO:0000313" key="2">
    <source>
        <dbReference type="EMBL" id="GID44007.1"/>
    </source>
</evidence>
<feature type="transmembrane region" description="Helical" evidence="1">
    <location>
        <begin position="20"/>
        <end position="39"/>
    </location>
</feature>
<reference evidence="2" key="1">
    <citation type="submission" date="2021-01" db="EMBL/GenBank/DDBJ databases">
        <title>Whole genome shotgun sequence of Actinoplanes capillaceus NBRC 16408.</title>
        <authorList>
            <person name="Komaki H."/>
            <person name="Tamura T."/>
        </authorList>
    </citation>
    <scope>NUCLEOTIDE SEQUENCE [LARGE SCALE GENOMIC DNA]</scope>
    <source>
        <strain evidence="2">NBRC 16408</strain>
    </source>
</reference>
<keyword evidence="1" id="KW-0812">Transmembrane</keyword>
<dbReference type="RefSeq" id="WP_204294649.1">
    <property type="nucleotide sequence ID" value="NZ_BAAAGQ010000002.1"/>
</dbReference>
<feature type="transmembrane region" description="Helical" evidence="1">
    <location>
        <begin position="203"/>
        <end position="220"/>
    </location>
</feature>
<proteinExistence type="predicted"/>